<protein>
    <submittedName>
        <fullName evidence="2">Uncharacterized protein</fullName>
    </submittedName>
</protein>
<dbReference type="EMBL" id="LR797360">
    <property type="protein sequence ID" value="CAB4205604.1"/>
    <property type="molecule type" value="Genomic_DNA"/>
</dbReference>
<evidence type="ECO:0000313" key="1">
    <source>
        <dbReference type="EMBL" id="CAB4196087.1"/>
    </source>
</evidence>
<gene>
    <name evidence="1" type="ORF">UFOVP1286_63</name>
    <name evidence="2" type="ORF">UFOVP1407_93</name>
    <name evidence="3" type="ORF">UFOVP1640_60</name>
</gene>
<name>A0A6J5S907_9CAUD</name>
<proteinExistence type="predicted"/>
<evidence type="ECO:0000313" key="3">
    <source>
        <dbReference type="EMBL" id="CAB4221659.1"/>
    </source>
</evidence>
<evidence type="ECO:0000313" key="2">
    <source>
        <dbReference type="EMBL" id="CAB4205604.1"/>
    </source>
</evidence>
<organism evidence="2">
    <name type="scientific">uncultured Caudovirales phage</name>
    <dbReference type="NCBI Taxonomy" id="2100421"/>
    <lineage>
        <taxon>Viruses</taxon>
        <taxon>Duplodnaviria</taxon>
        <taxon>Heunggongvirae</taxon>
        <taxon>Uroviricota</taxon>
        <taxon>Caudoviricetes</taxon>
        <taxon>Peduoviridae</taxon>
        <taxon>Maltschvirus</taxon>
        <taxon>Maltschvirus maltsch</taxon>
    </lineage>
</organism>
<sequence length="73" mass="8361">MNNEPVGVVCEFEGILVGTLFEQLPDGTKLYTHPAKTLTDEEILKMAADMFHYSEYRLVIEFARAILRKAQEK</sequence>
<dbReference type="EMBL" id="LR797504">
    <property type="protein sequence ID" value="CAB4221659.1"/>
    <property type="molecule type" value="Genomic_DNA"/>
</dbReference>
<dbReference type="EMBL" id="LR797247">
    <property type="protein sequence ID" value="CAB4196087.1"/>
    <property type="molecule type" value="Genomic_DNA"/>
</dbReference>
<accession>A0A6J5S907</accession>
<reference evidence="2" key="1">
    <citation type="submission" date="2020-05" db="EMBL/GenBank/DDBJ databases">
        <authorList>
            <person name="Chiriac C."/>
            <person name="Salcher M."/>
            <person name="Ghai R."/>
            <person name="Kavagutti S V."/>
        </authorList>
    </citation>
    <scope>NUCLEOTIDE SEQUENCE</scope>
</reference>